<evidence type="ECO:0000256" key="1">
    <source>
        <dbReference type="ARBA" id="ARBA00004123"/>
    </source>
</evidence>
<feature type="compositionally biased region" description="Polar residues" evidence="6">
    <location>
        <begin position="287"/>
        <end position="297"/>
    </location>
</feature>
<feature type="compositionally biased region" description="Basic residues" evidence="6">
    <location>
        <begin position="1165"/>
        <end position="1180"/>
    </location>
</feature>
<dbReference type="Proteomes" id="UP000095085">
    <property type="component" value="Unassembled WGS sequence"/>
</dbReference>
<feature type="compositionally biased region" description="Acidic residues" evidence="6">
    <location>
        <begin position="593"/>
        <end position="625"/>
    </location>
</feature>
<protein>
    <recommendedName>
        <fullName evidence="7">WAC domain-containing protein</fullName>
    </recommendedName>
</protein>
<name>A0A1E4RBR3_9ASCO</name>
<feature type="compositionally biased region" description="Basic and acidic residues" evidence="6">
    <location>
        <begin position="1233"/>
        <end position="1242"/>
    </location>
</feature>
<dbReference type="InterPro" id="IPR013136">
    <property type="entry name" value="WSTF_Acf1_Cbp146"/>
</dbReference>
<feature type="coiled-coil region" evidence="5">
    <location>
        <begin position="389"/>
        <end position="422"/>
    </location>
</feature>
<dbReference type="EMBL" id="KV454547">
    <property type="protein sequence ID" value="ODV64663.1"/>
    <property type="molecule type" value="Genomic_DNA"/>
</dbReference>
<feature type="region of interest" description="Disordered" evidence="6">
    <location>
        <begin position="521"/>
        <end position="630"/>
    </location>
</feature>
<accession>A0A1E4RBR3</accession>
<evidence type="ECO:0000259" key="7">
    <source>
        <dbReference type="PROSITE" id="PS51136"/>
    </source>
</evidence>
<organism evidence="8 9">
    <name type="scientific">Hyphopichia burtonii NRRL Y-1933</name>
    <dbReference type="NCBI Taxonomy" id="984485"/>
    <lineage>
        <taxon>Eukaryota</taxon>
        <taxon>Fungi</taxon>
        <taxon>Dikarya</taxon>
        <taxon>Ascomycota</taxon>
        <taxon>Saccharomycotina</taxon>
        <taxon>Pichiomycetes</taxon>
        <taxon>Debaryomycetaceae</taxon>
        <taxon>Hyphopichia</taxon>
    </lineage>
</organism>
<dbReference type="OrthoDB" id="332390at2759"/>
<feature type="region of interest" description="Disordered" evidence="6">
    <location>
        <begin position="1143"/>
        <end position="1180"/>
    </location>
</feature>
<dbReference type="Pfam" id="PF10537">
    <property type="entry name" value="WAC_Acf1_DNA_bd"/>
    <property type="match status" value="1"/>
</dbReference>
<dbReference type="AlphaFoldDB" id="A0A1E4RBR3"/>
<feature type="compositionally biased region" description="Acidic residues" evidence="6">
    <location>
        <begin position="1147"/>
        <end position="1161"/>
    </location>
</feature>
<keyword evidence="3 4" id="KW-0539">Nucleus</keyword>
<feature type="compositionally biased region" description="Basic residues" evidence="6">
    <location>
        <begin position="1243"/>
        <end position="1252"/>
    </location>
</feature>
<dbReference type="InterPro" id="IPR028942">
    <property type="entry name" value="WHIM1_dom"/>
</dbReference>
<evidence type="ECO:0000256" key="5">
    <source>
        <dbReference type="SAM" id="Coils"/>
    </source>
</evidence>
<feature type="compositionally biased region" description="Basic and acidic residues" evidence="6">
    <location>
        <begin position="545"/>
        <end position="559"/>
    </location>
</feature>
<dbReference type="RefSeq" id="XP_020073730.1">
    <property type="nucleotide sequence ID" value="XM_020223206.1"/>
</dbReference>
<dbReference type="Pfam" id="PF15612">
    <property type="entry name" value="WHIM1"/>
    <property type="match status" value="1"/>
</dbReference>
<dbReference type="PROSITE" id="PS51136">
    <property type="entry name" value="WAC"/>
    <property type="match status" value="1"/>
</dbReference>
<dbReference type="PANTHER" id="PTHR32075:SF6">
    <property type="entry name" value="ISWI CHROMATIN-REMODELING COMPLEX SUBUNIT YPL216W-RELATED"/>
    <property type="match status" value="1"/>
</dbReference>
<feature type="coiled-coil region" evidence="5">
    <location>
        <begin position="936"/>
        <end position="970"/>
    </location>
</feature>
<dbReference type="Pfam" id="PF15613">
    <property type="entry name" value="WSD"/>
    <property type="match status" value="1"/>
</dbReference>
<dbReference type="GO" id="GO:0005634">
    <property type="term" value="C:nucleus"/>
    <property type="evidence" value="ECO:0007669"/>
    <property type="project" value="UniProtKB-SubCell"/>
</dbReference>
<evidence type="ECO:0000256" key="2">
    <source>
        <dbReference type="ARBA" id="ARBA00023054"/>
    </source>
</evidence>
<feature type="coiled-coil region" evidence="5">
    <location>
        <begin position="828"/>
        <end position="855"/>
    </location>
</feature>
<sequence>MVLYKRKQVTFLKPPPVPQDLNQEVFYIPETKEWFINYEDYLNRLDYYRRRKFVCEITGNSCLTFYEASQSEIKEIKGVEKNFPEALREHILRFLQFNRITRLDQLVDKVYSVFKNDYFPGETIFIRGPNFTNSSPPSSYEPSSPPPIDSSEDLPTSSTSLRLKGVIREKVQYSNPSDGLTTRYLVARLQDGQQAIVTKDNISRDRNHFTKWLIKTFIKLTMSRSHKVGAPWVVKDKFAKKYRIPQEYPDDLKHFESSTPNGEIIYDDNSKPKKTTIPTFKPIAPSVKSQSPNQSISPLPPIQTKREDPRKKFPLHHLPEAVQNELHHAELMAEHSNLSSLSVTISSFQPTKKNIVDDLELEFDLQNSKPLPSKIKLPENAKIWNNHLIEDFKEKLNSSQENQDSEESKDEINSKIEFINSEIIRLSNPNLPALQEALESWTFLNIYHSVLKLDTFTFDDFIYAMGWNHDQFDEIGRCELLDEIWCSVLGAIVSNKLPTGKDKLDDDEIFGLLIDLPAEDSFINPPISDKSEDPTQDNDSNNNDRGSESENEDKTLKSDDDVDSGNESNSDNESKPKSKKKNVSNKNQKNNESDNDADENEEEDDEEEDQDVEMVNSDSDDDKDRDDEREHNAYIVMNHRGTPWHERLRRRNFKDGNWQCIALGVLSLVEYVPHYKPIIDKIYKNLAPKDESPTPTNVLNNFYSSLDIEYKLKFLNILTSLLASGDHVRDYIDDCLDMSTSLRRNRLDNIRDYKTNLDSAQKYHQQIHEMLSKDILANGLPNISNDESYTPYDPKKKPRLNFNAFEMIHEEKSLADRDSSFKELWENRKNCLIQIQELKKSKREIELKLTEIDCQRVKLLGKDRLFNRYWWFENNGLPNLHASSNGEENEDEDSDKPKKILDEDDDDDSDEVLEETYLMGRLWIQGPSEKDLQINLNTSHEEASRFDEEIQRLRQEHDQEEVDIEEQTTIAENYNDDGELIIDESKFVDLKDGKPPLKKMNFSKFSNSYKEAAKKLYYLEYKDDSIDNSPNTIIGNLGLLNHTLPVTALPIMQRKLIEEQDDPTFNGKYWRYYDRPEQLNKLVQWLNPWGKRESQLRKELAAVKDAIVFSMEARRKALWIDRTPEAEVKLEEQLSQLSTRLEHLENQGEEEEEVEEYSEDDNVTRKRNLRSKPGQRKRQKTISIEETLTGGSIEELKELQGKLQEELKEKKEERELSRVLEWVNSSAIDQFDKSLYEGGDRKLKGKPKKNKK</sequence>
<evidence type="ECO:0000313" key="8">
    <source>
        <dbReference type="EMBL" id="ODV64663.1"/>
    </source>
</evidence>
<proteinExistence type="predicted"/>
<evidence type="ECO:0000313" key="9">
    <source>
        <dbReference type="Proteomes" id="UP000095085"/>
    </source>
</evidence>
<dbReference type="InterPro" id="IPR028941">
    <property type="entry name" value="WHIM2_dom"/>
</dbReference>
<keyword evidence="2 5" id="KW-0175">Coiled coil</keyword>
<gene>
    <name evidence="8" type="ORF">HYPBUDRAFT_237631</name>
</gene>
<evidence type="ECO:0000256" key="3">
    <source>
        <dbReference type="ARBA" id="ARBA00023242"/>
    </source>
</evidence>
<feature type="domain" description="WAC" evidence="7">
    <location>
        <begin position="23"/>
        <end position="130"/>
    </location>
</feature>
<dbReference type="STRING" id="984485.A0A1E4RBR3"/>
<feature type="compositionally biased region" description="Low complexity" evidence="6">
    <location>
        <begin position="275"/>
        <end position="285"/>
    </location>
</feature>
<dbReference type="GO" id="GO:0000785">
    <property type="term" value="C:chromatin"/>
    <property type="evidence" value="ECO:0007669"/>
    <property type="project" value="UniProtKB-ARBA"/>
</dbReference>
<feature type="region of interest" description="Disordered" evidence="6">
    <location>
        <begin position="880"/>
        <end position="910"/>
    </location>
</feature>
<evidence type="ECO:0000256" key="4">
    <source>
        <dbReference type="PROSITE-ProRule" id="PRU00475"/>
    </source>
</evidence>
<feature type="region of interest" description="Disordered" evidence="6">
    <location>
        <begin position="135"/>
        <end position="157"/>
    </location>
</feature>
<dbReference type="Pfam" id="PF02791">
    <property type="entry name" value="DDT"/>
    <property type="match status" value="1"/>
</dbReference>
<dbReference type="GO" id="GO:0000781">
    <property type="term" value="C:chromosome, telomeric region"/>
    <property type="evidence" value="ECO:0007669"/>
    <property type="project" value="GOC"/>
</dbReference>
<reference evidence="9" key="1">
    <citation type="submission" date="2016-05" db="EMBL/GenBank/DDBJ databases">
        <title>Comparative genomics of biotechnologically important yeasts.</title>
        <authorList>
            <consortium name="DOE Joint Genome Institute"/>
            <person name="Riley R."/>
            <person name="Haridas S."/>
            <person name="Wolfe K.H."/>
            <person name="Lopes M.R."/>
            <person name="Hittinger C.T."/>
            <person name="Goker M."/>
            <person name="Salamov A."/>
            <person name="Wisecaver J."/>
            <person name="Long T.M."/>
            <person name="Aerts A.L."/>
            <person name="Barry K."/>
            <person name="Choi C."/>
            <person name="Clum A."/>
            <person name="Coughlan A.Y."/>
            <person name="Deshpande S."/>
            <person name="Douglass A.P."/>
            <person name="Hanson S.J."/>
            <person name="Klenk H.-P."/>
            <person name="Labutti K."/>
            <person name="Lapidus A."/>
            <person name="Lindquist E."/>
            <person name="Lipzen A."/>
            <person name="Meier-Kolthoff J.P."/>
            <person name="Ohm R.A."/>
            <person name="Otillar R.P."/>
            <person name="Pangilinan J."/>
            <person name="Peng Y."/>
            <person name="Rokas A."/>
            <person name="Rosa C.A."/>
            <person name="Scheuner C."/>
            <person name="Sibirny A.A."/>
            <person name="Slot J.C."/>
            <person name="Stielow J.B."/>
            <person name="Sun H."/>
            <person name="Kurtzman C.P."/>
            <person name="Blackwell M."/>
            <person name="Grigoriev I.V."/>
            <person name="Jeffries T.W."/>
        </authorList>
    </citation>
    <scope>NUCLEOTIDE SEQUENCE [LARGE SCALE GENOMIC DNA]</scope>
    <source>
        <strain evidence="9">NRRL Y-1933</strain>
    </source>
</reference>
<dbReference type="GO" id="GO:0031509">
    <property type="term" value="P:subtelomeric heterochromatin formation"/>
    <property type="evidence" value="ECO:0007669"/>
    <property type="project" value="TreeGrafter"/>
</dbReference>
<feature type="region of interest" description="Disordered" evidence="6">
    <location>
        <begin position="263"/>
        <end position="307"/>
    </location>
</feature>
<evidence type="ECO:0000256" key="6">
    <source>
        <dbReference type="SAM" id="MobiDB-lite"/>
    </source>
</evidence>
<comment type="subcellular location">
    <subcellularLocation>
        <location evidence="1 4">Nucleus</location>
    </subcellularLocation>
</comment>
<feature type="region of interest" description="Disordered" evidence="6">
    <location>
        <begin position="1233"/>
        <end position="1252"/>
    </location>
</feature>
<dbReference type="InterPro" id="IPR018501">
    <property type="entry name" value="DDT_dom"/>
</dbReference>
<dbReference type="GeneID" id="30997755"/>
<dbReference type="PANTHER" id="PTHR32075">
    <property type="entry name" value="ISWI CHROMATIN-REMODELING COMPLEX SUBUNIT YPL216W-RELATED"/>
    <property type="match status" value="1"/>
</dbReference>
<keyword evidence="9" id="KW-1185">Reference proteome</keyword>